<dbReference type="Proteomes" id="UP001152795">
    <property type="component" value="Unassembled WGS sequence"/>
</dbReference>
<name>A0A6S7I485_PARCT</name>
<protein>
    <submittedName>
        <fullName evidence="1">Uncharacterized protein</fullName>
    </submittedName>
</protein>
<evidence type="ECO:0000313" key="2">
    <source>
        <dbReference type="Proteomes" id="UP001152795"/>
    </source>
</evidence>
<accession>A0A6S7I485</accession>
<proteinExistence type="predicted"/>
<dbReference type="PANTHER" id="PTHR46704">
    <property type="entry name" value="CXC DOMAIN-CONTAINING PROTEIN-RELATED"/>
    <property type="match status" value="1"/>
</dbReference>
<dbReference type="EMBL" id="CACRXK020007251">
    <property type="protein sequence ID" value="CAB4011739.1"/>
    <property type="molecule type" value="Genomic_DNA"/>
</dbReference>
<dbReference type="AlphaFoldDB" id="A0A6S7I485"/>
<reference evidence="1" key="1">
    <citation type="submission" date="2020-04" db="EMBL/GenBank/DDBJ databases">
        <authorList>
            <person name="Alioto T."/>
            <person name="Alioto T."/>
            <person name="Gomez Garrido J."/>
        </authorList>
    </citation>
    <scope>NUCLEOTIDE SEQUENCE</scope>
    <source>
        <strain evidence="1">A484AB</strain>
    </source>
</reference>
<sequence>MQEDVEGELSLHHDFIQSTATKISAMVQEIDTYLQKVCGSILDQNTLKNVVTGEIVTEVNVDMLLCCIKEGTDAYAKFIKDRLRSKTTSIHSTISRIKFKTSKKTSRLTSKLDIKEETIKALMYVEYARHRGFTVEELLLHEITSSAFFLVDKDGFLRKSTKSQLGSELLKLCPQINPKEQETTPSTNAYIIDFMALVRKVPLKKLEPPVKTFHNLAVALTAMITNTARNCEEIHIVFDTYKEDIIKNVERKRRGNKALYLGISPKAWRVSSGSVLPFPRLDCTHEEADDRMMFHIQDILCHRNDPTSITLLSGDTDVFVCLLYHLSINWLYQDLTELWLIRNSGLKRSILPLHEICTTLGRDLLKCLPALHALTGCDTTSKISTKMSALNTIRKPDDASLIINFDCPPPITDSVIELPELFLVKCLNAILG</sequence>
<keyword evidence="2" id="KW-1185">Reference proteome</keyword>
<gene>
    <name evidence="1" type="ORF">PACLA_8A015312</name>
</gene>
<evidence type="ECO:0000313" key="1">
    <source>
        <dbReference type="EMBL" id="CAB4011739.1"/>
    </source>
</evidence>
<organism evidence="1 2">
    <name type="scientific">Paramuricea clavata</name>
    <name type="common">Red gorgonian</name>
    <name type="synonym">Violescent sea-whip</name>
    <dbReference type="NCBI Taxonomy" id="317549"/>
    <lineage>
        <taxon>Eukaryota</taxon>
        <taxon>Metazoa</taxon>
        <taxon>Cnidaria</taxon>
        <taxon>Anthozoa</taxon>
        <taxon>Octocorallia</taxon>
        <taxon>Malacalcyonacea</taxon>
        <taxon>Plexauridae</taxon>
        <taxon>Paramuricea</taxon>
    </lineage>
</organism>
<dbReference type="OrthoDB" id="6430887at2759"/>
<comment type="caution">
    <text evidence="1">The sequence shown here is derived from an EMBL/GenBank/DDBJ whole genome shotgun (WGS) entry which is preliminary data.</text>
</comment>
<dbReference type="PANTHER" id="PTHR46704:SF1">
    <property type="entry name" value="TELOMERE LENGTH REGULATION PROTEIN TEL2 HOMOLOG"/>
    <property type="match status" value="1"/>
</dbReference>